<reference evidence="1" key="1">
    <citation type="submission" date="2020-08" db="EMBL/GenBank/DDBJ databases">
        <title>Genome sequencing and assembly of the red palm weevil Rhynchophorus ferrugineus.</title>
        <authorList>
            <person name="Dias G.B."/>
            <person name="Bergman C.M."/>
            <person name="Manee M."/>
        </authorList>
    </citation>
    <scope>NUCLEOTIDE SEQUENCE</scope>
    <source>
        <strain evidence="1">AA-2017</strain>
        <tissue evidence="1">Whole larva</tissue>
    </source>
</reference>
<sequence length="226" mass="25581">MGRRANGAKEQGKKTTNDDGWILAAANRVTFQWGYPDIHDFLNEEIDDDVPKLIVRRDLGDGSPASQQLLDDFSDVCDTESPGKRLVKESYVKRDIHDFLNEEIGDDVPKLLVRRDMGDGSLASQQLLCDFSNACDIESPGKGLVKESYVQRDIHDFLNEEIDDDVPKLIVRRDLGDGSSASQQLLDDFSDVCDTESPGNKHFRTTYVPVFKINKCFIRKWRPDDI</sequence>
<evidence type="ECO:0000313" key="2">
    <source>
        <dbReference type="Proteomes" id="UP000625711"/>
    </source>
</evidence>
<proteinExistence type="predicted"/>
<comment type="caution">
    <text evidence="1">The sequence shown here is derived from an EMBL/GenBank/DDBJ whole genome shotgun (WGS) entry which is preliminary data.</text>
</comment>
<name>A0A834M4V3_RHYFE</name>
<accession>A0A834M4V3</accession>
<dbReference type="Proteomes" id="UP000625711">
    <property type="component" value="Unassembled WGS sequence"/>
</dbReference>
<protein>
    <submittedName>
        <fullName evidence="1">Uncharacterized protein</fullName>
    </submittedName>
</protein>
<keyword evidence="2" id="KW-1185">Reference proteome</keyword>
<evidence type="ECO:0000313" key="1">
    <source>
        <dbReference type="EMBL" id="KAF7266865.1"/>
    </source>
</evidence>
<dbReference type="AlphaFoldDB" id="A0A834M4V3"/>
<organism evidence="1 2">
    <name type="scientific">Rhynchophorus ferrugineus</name>
    <name type="common">Red palm weevil</name>
    <name type="synonym">Curculio ferrugineus</name>
    <dbReference type="NCBI Taxonomy" id="354439"/>
    <lineage>
        <taxon>Eukaryota</taxon>
        <taxon>Metazoa</taxon>
        <taxon>Ecdysozoa</taxon>
        <taxon>Arthropoda</taxon>
        <taxon>Hexapoda</taxon>
        <taxon>Insecta</taxon>
        <taxon>Pterygota</taxon>
        <taxon>Neoptera</taxon>
        <taxon>Endopterygota</taxon>
        <taxon>Coleoptera</taxon>
        <taxon>Polyphaga</taxon>
        <taxon>Cucujiformia</taxon>
        <taxon>Curculionidae</taxon>
        <taxon>Dryophthorinae</taxon>
        <taxon>Rhynchophorus</taxon>
    </lineage>
</organism>
<gene>
    <name evidence="1" type="ORF">GWI33_019888</name>
</gene>
<dbReference type="EMBL" id="JAACXV010014493">
    <property type="protein sequence ID" value="KAF7266865.1"/>
    <property type="molecule type" value="Genomic_DNA"/>
</dbReference>